<dbReference type="OrthoDB" id="8961218at2759"/>
<evidence type="ECO:0000259" key="8">
    <source>
        <dbReference type="Pfam" id="PF03372"/>
    </source>
</evidence>
<feature type="compositionally biased region" description="Pro residues" evidence="7">
    <location>
        <begin position="381"/>
        <end position="417"/>
    </location>
</feature>
<dbReference type="GO" id="GO:0005634">
    <property type="term" value="C:nucleus"/>
    <property type="evidence" value="ECO:0007669"/>
    <property type="project" value="TreeGrafter"/>
</dbReference>
<evidence type="ECO:0000313" key="9">
    <source>
        <dbReference type="EMBL" id="PNH10030.1"/>
    </source>
</evidence>
<dbReference type="PANTHER" id="PTHR22748:SF6">
    <property type="entry name" value="DNA-(APURINIC OR APYRIMIDINIC SITE) ENDONUCLEASE"/>
    <property type="match status" value="1"/>
</dbReference>
<evidence type="ECO:0000256" key="1">
    <source>
        <dbReference type="ARBA" id="ARBA00007092"/>
    </source>
</evidence>
<dbReference type="InterPro" id="IPR005135">
    <property type="entry name" value="Endo/exonuclease/phosphatase"/>
</dbReference>
<dbReference type="GO" id="GO:0003906">
    <property type="term" value="F:DNA-(apurinic or apyrimidinic site) endonuclease activity"/>
    <property type="evidence" value="ECO:0007669"/>
    <property type="project" value="TreeGrafter"/>
</dbReference>
<dbReference type="PANTHER" id="PTHR22748">
    <property type="entry name" value="AP ENDONUCLEASE"/>
    <property type="match status" value="1"/>
</dbReference>
<dbReference type="Gene3D" id="3.60.10.10">
    <property type="entry name" value="Endonuclease/exonuclease/phosphatase"/>
    <property type="match status" value="1"/>
</dbReference>
<dbReference type="InterPro" id="IPR036691">
    <property type="entry name" value="Endo/exonu/phosph_ase_sf"/>
</dbReference>
<accession>A0A2J8ABY3</accession>
<feature type="binding site" evidence="5">
    <location>
        <position position="108"/>
    </location>
    <ligand>
        <name>Mg(2+)</name>
        <dbReference type="ChEBI" id="CHEBI:18420"/>
        <label>1</label>
    </ligand>
</feature>
<gene>
    <name evidence="9" type="ORF">TSOC_003293</name>
</gene>
<feature type="region of interest" description="Disordered" evidence="7">
    <location>
        <begin position="324"/>
        <end position="446"/>
    </location>
</feature>
<comment type="similarity">
    <text evidence="1">Belongs to the DNA repair enzymes AP/ExoA family.</text>
</comment>
<keyword evidence="10" id="KW-1185">Reference proteome</keyword>
<feature type="binding site" evidence="5">
    <location>
        <position position="254"/>
    </location>
    <ligand>
        <name>Mg(2+)</name>
        <dbReference type="ChEBI" id="CHEBI:18420"/>
        <label>1</label>
    </ligand>
</feature>
<keyword evidence="4 5" id="KW-0460">Magnesium</keyword>
<evidence type="ECO:0000313" key="10">
    <source>
        <dbReference type="Proteomes" id="UP000236333"/>
    </source>
</evidence>
<dbReference type="GO" id="GO:0006284">
    <property type="term" value="P:base-excision repair"/>
    <property type="evidence" value="ECO:0007669"/>
    <property type="project" value="TreeGrafter"/>
</dbReference>
<dbReference type="SUPFAM" id="SSF56219">
    <property type="entry name" value="DNase I-like"/>
    <property type="match status" value="1"/>
</dbReference>
<keyword evidence="3" id="KW-0378">Hydrolase</keyword>
<feature type="domain" description="Endonuclease/exonuclease/phosphatase" evidence="8">
    <location>
        <begin position="105"/>
        <end position="263"/>
    </location>
</feature>
<feature type="binding site" evidence="5">
    <location>
        <position position="139"/>
    </location>
    <ligand>
        <name>Mg(2+)</name>
        <dbReference type="ChEBI" id="CHEBI:18420"/>
        <label>1</label>
    </ligand>
</feature>
<comment type="cofactor">
    <cofactor evidence="5">
        <name>Mg(2+)</name>
        <dbReference type="ChEBI" id="CHEBI:18420"/>
    </cofactor>
    <cofactor evidence="5">
        <name>Mn(2+)</name>
        <dbReference type="ChEBI" id="CHEBI:29035"/>
    </cofactor>
    <text evidence="5">Probably binds two magnesium or manganese ions per subunit.</text>
</comment>
<evidence type="ECO:0000256" key="6">
    <source>
        <dbReference type="PIRSR" id="PIRSR604808-3"/>
    </source>
</evidence>
<evidence type="ECO:0000256" key="3">
    <source>
        <dbReference type="ARBA" id="ARBA00022801"/>
    </source>
</evidence>
<dbReference type="AlphaFoldDB" id="A0A2J8ABY3"/>
<dbReference type="Proteomes" id="UP000236333">
    <property type="component" value="Unassembled WGS sequence"/>
</dbReference>
<evidence type="ECO:0000256" key="5">
    <source>
        <dbReference type="PIRSR" id="PIRSR604808-2"/>
    </source>
</evidence>
<keyword evidence="5" id="KW-0464">Manganese</keyword>
<evidence type="ECO:0000256" key="7">
    <source>
        <dbReference type="SAM" id="MobiDB-lite"/>
    </source>
</evidence>
<feature type="binding site" evidence="5">
    <location>
        <position position="252"/>
    </location>
    <ligand>
        <name>Mg(2+)</name>
        <dbReference type="ChEBI" id="CHEBI:18420"/>
        <label>1</label>
    </ligand>
</feature>
<proteinExistence type="inferred from homology"/>
<protein>
    <recommendedName>
        <fullName evidence="8">Endonuclease/exonuclease/phosphatase domain-containing protein</fullName>
    </recommendedName>
</protein>
<evidence type="ECO:0000256" key="2">
    <source>
        <dbReference type="ARBA" id="ARBA00022723"/>
    </source>
</evidence>
<reference evidence="9 10" key="1">
    <citation type="journal article" date="2017" name="Mol. Biol. Evol.">
        <title>The 4-celled Tetrabaena socialis nuclear genome reveals the essential components for genetic control of cell number at the origin of multicellularity in the volvocine lineage.</title>
        <authorList>
            <person name="Featherston J."/>
            <person name="Arakaki Y."/>
            <person name="Hanschen E.R."/>
            <person name="Ferris P.J."/>
            <person name="Michod R.E."/>
            <person name="Olson B.J.S.C."/>
            <person name="Nozaki H."/>
            <person name="Durand P.M."/>
        </authorList>
    </citation>
    <scope>NUCLEOTIDE SEQUENCE [LARGE SCALE GENOMIC DNA]</scope>
    <source>
        <strain evidence="9 10">NIES-571</strain>
    </source>
</reference>
<feature type="site" description="Transition state stabilizer" evidence="6">
    <location>
        <position position="254"/>
    </location>
</feature>
<dbReference type="Pfam" id="PF03372">
    <property type="entry name" value="Exo_endo_phos"/>
    <property type="match status" value="1"/>
</dbReference>
<dbReference type="GO" id="GO:0046872">
    <property type="term" value="F:metal ion binding"/>
    <property type="evidence" value="ECO:0007669"/>
    <property type="project" value="UniProtKB-KW"/>
</dbReference>
<sequence length="803" mass="83614">MDGLAAVLPPRGLFRMTVLSDDLLDPLPTAILNAQLKATKLAEFKAAWAHRRVLCEVVEPAAGPAADVRAAPFVISPPAPCPQVGAGGRPVIMAQPAPGPELTLLTVNVNGMGTAPRAALLRVYLDRLARRPDVVLLQEVKCAEAGAFEDALRRGAGPGLPWEGSVVYSPGSDNSRGAAVLLSAQASSRGVHVQQQEVDTEGRVACIDLDVQQHRLRVVNVYAPAAGAERCLWLPSLERYLDTDRTLLVGGDFNCVVDALDESVQSPHRARGAPQLRSLMDLQSEVADLVAALAAADTAALAAAQTVADPRDVWEVAKALLRPPVRSTTPQGPQGAWRLGSHPTGPALGLVGPSRLLRKAGPRSSSVGRARFPAGSRPLSPALPPPEPPRGQPPLQPAPHPPGPSAPGPPSGPPQAPRPVHHAAGPAERGATGQPPHGARPRPGRVDWAGAATRRELRQAAEGPAGDGTFTHAGGAGSSAAKLRPGQGPGYVWAPVWGPGMLQWLRLLLLVPAQARVCVNGHQSSAFPVRNGLTQGSPMLPVLWMLQLEPLTAYLHHLTSAGLLLPSGAPAFPVAHHADDTKLLVSDGDVDGPVAKAVVHLYCRASNGRENVDKAKPLLPKKKGVVLGTHRATEGRHAATGALFPSPADPPRLLGVPLCGDLDQAAALCYDTRLAALERLSRLWRQHELSMVGRVHVAKQDLANALVYHLCFVPPSPPQLQRLGRTLDGFVVWSCLPEDASLVGYERAALLPKGWVAQLARGDGGIGHVDLPSFAVGAAGAGLAQRAAGAAAAAAAGGGRAAG</sequence>
<comment type="caution">
    <text evidence="9">The sequence shown here is derived from an EMBL/GenBank/DDBJ whole genome shotgun (WGS) entry which is preliminary data.</text>
</comment>
<keyword evidence="2 5" id="KW-0479">Metal-binding</keyword>
<dbReference type="GO" id="GO:0008311">
    <property type="term" value="F:double-stranded DNA 3'-5' DNA exonuclease activity"/>
    <property type="evidence" value="ECO:0007669"/>
    <property type="project" value="TreeGrafter"/>
</dbReference>
<feature type="region of interest" description="Disordered" evidence="7">
    <location>
        <begin position="458"/>
        <end position="485"/>
    </location>
</feature>
<dbReference type="EMBL" id="PGGS01000069">
    <property type="protein sequence ID" value="PNH10030.1"/>
    <property type="molecule type" value="Genomic_DNA"/>
</dbReference>
<evidence type="ECO:0000256" key="4">
    <source>
        <dbReference type="ARBA" id="ARBA00022842"/>
    </source>
</evidence>
<feature type="non-terminal residue" evidence="9">
    <location>
        <position position="803"/>
    </location>
</feature>
<dbReference type="GO" id="GO:0008081">
    <property type="term" value="F:phosphoric diester hydrolase activity"/>
    <property type="evidence" value="ECO:0007669"/>
    <property type="project" value="TreeGrafter"/>
</dbReference>
<organism evidence="9 10">
    <name type="scientific">Tetrabaena socialis</name>
    <dbReference type="NCBI Taxonomy" id="47790"/>
    <lineage>
        <taxon>Eukaryota</taxon>
        <taxon>Viridiplantae</taxon>
        <taxon>Chlorophyta</taxon>
        <taxon>core chlorophytes</taxon>
        <taxon>Chlorophyceae</taxon>
        <taxon>CS clade</taxon>
        <taxon>Chlamydomonadales</taxon>
        <taxon>Tetrabaenaceae</taxon>
        <taxon>Tetrabaena</taxon>
    </lineage>
</organism>
<name>A0A2J8ABY3_9CHLO</name>
<dbReference type="InterPro" id="IPR004808">
    <property type="entry name" value="AP_endonuc_1"/>
</dbReference>